<comment type="similarity">
    <text evidence="4 12">Belongs to the RNase HII family.</text>
</comment>
<evidence type="ECO:0000256" key="7">
    <source>
        <dbReference type="ARBA" id="ARBA00022723"/>
    </source>
</evidence>
<dbReference type="GO" id="GO:0004523">
    <property type="term" value="F:RNA-DNA hybrid ribonuclease activity"/>
    <property type="evidence" value="ECO:0007669"/>
    <property type="project" value="UniProtKB-UniRule"/>
</dbReference>
<evidence type="ECO:0000256" key="3">
    <source>
        <dbReference type="ARBA" id="ARBA00004496"/>
    </source>
</evidence>
<feature type="compositionally biased region" description="Low complexity" evidence="13">
    <location>
        <begin position="38"/>
        <end position="47"/>
    </location>
</feature>
<dbReference type="CDD" id="cd07182">
    <property type="entry name" value="RNase_HII_bacteria_HII_like"/>
    <property type="match status" value="1"/>
</dbReference>
<comment type="function">
    <text evidence="2 12">Endonuclease that specifically degrades the RNA of RNA-DNA hybrids.</text>
</comment>
<evidence type="ECO:0000256" key="10">
    <source>
        <dbReference type="ARBA" id="ARBA00023211"/>
    </source>
</evidence>
<dbReference type="SUPFAM" id="SSF53098">
    <property type="entry name" value="Ribonuclease H-like"/>
    <property type="match status" value="1"/>
</dbReference>
<feature type="binding site" evidence="11">
    <location>
        <position position="98"/>
    </location>
    <ligand>
        <name>a divalent metal cation</name>
        <dbReference type="ChEBI" id="CHEBI:60240"/>
    </ligand>
</feature>
<dbReference type="InterPro" id="IPR024567">
    <property type="entry name" value="RNase_HII/HIII_dom"/>
</dbReference>
<dbReference type="HAMAP" id="MF_00052_B">
    <property type="entry name" value="RNase_HII_B"/>
    <property type="match status" value="1"/>
</dbReference>
<keyword evidence="7 11" id="KW-0479">Metal-binding</keyword>
<evidence type="ECO:0000256" key="1">
    <source>
        <dbReference type="ARBA" id="ARBA00000077"/>
    </source>
</evidence>
<evidence type="ECO:0000256" key="11">
    <source>
        <dbReference type="PROSITE-ProRule" id="PRU01319"/>
    </source>
</evidence>
<dbReference type="InterPro" id="IPR022898">
    <property type="entry name" value="RNase_HII"/>
</dbReference>
<comment type="cofactor">
    <cofactor evidence="11">
        <name>Mn(2+)</name>
        <dbReference type="ChEBI" id="CHEBI:29035"/>
    </cofactor>
    <cofactor evidence="11">
        <name>Mg(2+)</name>
        <dbReference type="ChEBI" id="CHEBI:18420"/>
    </cofactor>
    <text evidence="11">Manganese or magnesium. Binds 1 divalent metal ion per monomer in the absence of substrate. May bind a second metal ion after substrate binding.</text>
</comment>
<dbReference type="GO" id="GO:0032299">
    <property type="term" value="C:ribonuclease H2 complex"/>
    <property type="evidence" value="ECO:0007669"/>
    <property type="project" value="TreeGrafter"/>
</dbReference>
<dbReference type="EC" id="3.1.26.4" evidence="12"/>
<comment type="caution">
    <text evidence="15">The sequence shown here is derived from an EMBL/GenBank/DDBJ whole genome shotgun (WGS) entry which is preliminary data.</text>
</comment>
<dbReference type="GO" id="GO:0005737">
    <property type="term" value="C:cytoplasm"/>
    <property type="evidence" value="ECO:0007669"/>
    <property type="project" value="UniProtKB-SubCell"/>
</dbReference>
<feature type="binding site" evidence="11">
    <location>
        <position position="208"/>
    </location>
    <ligand>
        <name>a divalent metal cation</name>
        <dbReference type="ChEBI" id="CHEBI:60240"/>
    </ligand>
</feature>
<dbReference type="GO" id="GO:0003723">
    <property type="term" value="F:RNA binding"/>
    <property type="evidence" value="ECO:0007669"/>
    <property type="project" value="UniProtKB-UniRule"/>
</dbReference>
<feature type="binding site" evidence="11">
    <location>
        <position position="99"/>
    </location>
    <ligand>
        <name>a divalent metal cation</name>
        <dbReference type="ChEBI" id="CHEBI:60240"/>
    </ligand>
</feature>
<dbReference type="GO" id="GO:0046872">
    <property type="term" value="F:metal ion binding"/>
    <property type="evidence" value="ECO:0007669"/>
    <property type="project" value="UniProtKB-KW"/>
</dbReference>
<evidence type="ECO:0000256" key="4">
    <source>
        <dbReference type="ARBA" id="ARBA00007383"/>
    </source>
</evidence>
<dbReference type="OrthoDB" id="7462577at2759"/>
<evidence type="ECO:0000256" key="6">
    <source>
        <dbReference type="ARBA" id="ARBA00022722"/>
    </source>
</evidence>
<reference evidence="15" key="1">
    <citation type="submission" date="2020-10" db="EMBL/GenBank/DDBJ databases">
        <title>Unveiling of a novel bifunctional photoreceptor, Dualchrome1, isolated from a cosmopolitan green alga.</title>
        <authorList>
            <person name="Suzuki S."/>
            <person name="Kawachi M."/>
        </authorList>
    </citation>
    <scope>NUCLEOTIDE SEQUENCE</scope>
    <source>
        <strain evidence="15">NIES 2893</strain>
    </source>
</reference>
<name>A0A830HK52_9CHLO</name>
<dbReference type="EMBL" id="BNJQ01000011">
    <property type="protein sequence ID" value="GHP05941.1"/>
    <property type="molecule type" value="Genomic_DNA"/>
</dbReference>
<feature type="domain" description="RNase H type-2" evidence="14">
    <location>
        <begin position="92"/>
        <end position="306"/>
    </location>
</feature>
<evidence type="ECO:0000256" key="12">
    <source>
        <dbReference type="RuleBase" id="RU003515"/>
    </source>
</evidence>
<feature type="region of interest" description="Disordered" evidence="13">
    <location>
        <begin position="15"/>
        <end position="76"/>
    </location>
</feature>
<keyword evidence="6 11" id="KW-0540">Nuclease</keyword>
<dbReference type="InterPro" id="IPR001352">
    <property type="entry name" value="RNase_HII/HIII"/>
</dbReference>
<proteinExistence type="inferred from homology"/>
<evidence type="ECO:0000313" key="16">
    <source>
        <dbReference type="Proteomes" id="UP000660262"/>
    </source>
</evidence>
<evidence type="ECO:0000256" key="13">
    <source>
        <dbReference type="SAM" id="MobiDB-lite"/>
    </source>
</evidence>
<dbReference type="AlphaFoldDB" id="A0A830HK52"/>
<evidence type="ECO:0000256" key="8">
    <source>
        <dbReference type="ARBA" id="ARBA00022759"/>
    </source>
</evidence>
<evidence type="ECO:0000256" key="9">
    <source>
        <dbReference type="ARBA" id="ARBA00022801"/>
    </source>
</evidence>
<protein>
    <recommendedName>
        <fullName evidence="12">Ribonuclease</fullName>
        <ecNumber evidence="12">3.1.26.4</ecNumber>
    </recommendedName>
</protein>
<dbReference type="PANTHER" id="PTHR10954:SF23">
    <property type="entry name" value="RIBONUCLEASE"/>
    <property type="match status" value="1"/>
</dbReference>
<dbReference type="GO" id="GO:0006298">
    <property type="term" value="P:mismatch repair"/>
    <property type="evidence" value="ECO:0007669"/>
    <property type="project" value="TreeGrafter"/>
</dbReference>
<dbReference type="InterPro" id="IPR012337">
    <property type="entry name" value="RNaseH-like_sf"/>
</dbReference>
<keyword evidence="9 11" id="KW-0378">Hydrolase</keyword>
<dbReference type="PROSITE" id="PS51975">
    <property type="entry name" value="RNASE_H_2"/>
    <property type="match status" value="1"/>
</dbReference>
<dbReference type="Gene3D" id="3.30.420.10">
    <property type="entry name" value="Ribonuclease H-like superfamily/Ribonuclease H"/>
    <property type="match status" value="1"/>
</dbReference>
<dbReference type="NCBIfam" id="NF000595">
    <property type="entry name" value="PRK00015.1-3"/>
    <property type="match status" value="1"/>
</dbReference>
<sequence length="306" mass="32727">MMVNLRRTSARLARASLSGSEVGGVSKSPAGRRAGSKATSPASTAAPHARRNKAAASPPARKQKLTTHAGAATPSPSGLCAYERRAFAKGDRVVVGVDEAGRGPLCGPVVAAAVAVDAKQLPAALAYLGDDAVRIDDSKKLNEQNREELYERIVSAPGLYVARSFVDAKTIDEINILQATLRGMRDAVKELSKARAEVQGKVDHVFIDGNKIPSDMPEVVGPKAVVESVVGGDGKVWCIAAASIVAKVERDRYMRVLHDKHPVYNLGTHKGYGTAQHMRAIHEHGPIDEHRRSFAPIKGVEKWARK</sequence>
<keyword evidence="16" id="KW-1185">Reference proteome</keyword>
<evidence type="ECO:0000259" key="14">
    <source>
        <dbReference type="PROSITE" id="PS51975"/>
    </source>
</evidence>
<accession>A0A830HK52</accession>
<keyword evidence="10" id="KW-0464">Manganese</keyword>
<comment type="catalytic activity">
    <reaction evidence="1 11 12">
        <text>Endonucleolytic cleavage to 5'-phosphomonoester.</text>
        <dbReference type="EC" id="3.1.26.4"/>
    </reaction>
</comment>
<dbReference type="PANTHER" id="PTHR10954">
    <property type="entry name" value="RIBONUCLEASE H2 SUBUNIT A"/>
    <property type="match status" value="1"/>
</dbReference>
<keyword evidence="5" id="KW-0963">Cytoplasm</keyword>
<dbReference type="GO" id="GO:0043137">
    <property type="term" value="P:DNA replication, removal of RNA primer"/>
    <property type="evidence" value="ECO:0007669"/>
    <property type="project" value="TreeGrafter"/>
</dbReference>
<evidence type="ECO:0000256" key="2">
    <source>
        <dbReference type="ARBA" id="ARBA00004065"/>
    </source>
</evidence>
<comment type="subcellular location">
    <subcellularLocation>
        <location evidence="3">Cytoplasm</location>
    </subcellularLocation>
</comment>
<evidence type="ECO:0000313" key="15">
    <source>
        <dbReference type="EMBL" id="GHP05941.1"/>
    </source>
</evidence>
<keyword evidence="8 11" id="KW-0255">Endonuclease</keyword>
<dbReference type="Pfam" id="PF01351">
    <property type="entry name" value="RNase_HII"/>
    <property type="match status" value="1"/>
</dbReference>
<gene>
    <name evidence="15" type="ORF">PPROV_000468800</name>
</gene>
<evidence type="ECO:0000256" key="5">
    <source>
        <dbReference type="ARBA" id="ARBA00022490"/>
    </source>
</evidence>
<dbReference type="InterPro" id="IPR036397">
    <property type="entry name" value="RNaseH_sf"/>
</dbReference>
<dbReference type="Proteomes" id="UP000660262">
    <property type="component" value="Unassembled WGS sequence"/>
</dbReference>
<organism evidence="15 16">
    <name type="scientific">Pycnococcus provasolii</name>
    <dbReference type="NCBI Taxonomy" id="41880"/>
    <lineage>
        <taxon>Eukaryota</taxon>
        <taxon>Viridiplantae</taxon>
        <taxon>Chlorophyta</taxon>
        <taxon>Pseudoscourfieldiophyceae</taxon>
        <taxon>Pseudoscourfieldiales</taxon>
        <taxon>Pycnococcaceae</taxon>
        <taxon>Pycnococcus</taxon>
    </lineage>
</organism>